<evidence type="ECO:0000313" key="2">
    <source>
        <dbReference type="EMBL" id="OBB22318.1"/>
    </source>
</evidence>
<organism evidence="2 3">
    <name type="scientific">Mycolicibacterium peregrinum</name>
    <name type="common">Mycobacterium peregrinum</name>
    <dbReference type="NCBI Taxonomy" id="43304"/>
    <lineage>
        <taxon>Bacteria</taxon>
        <taxon>Bacillati</taxon>
        <taxon>Actinomycetota</taxon>
        <taxon>Actinomycetes</taxon>
        <taxon>Mycobacteriales</taxon>
        <taxon>Mycobacteriaceae</taxon>
        <taxon>Mycolicibacterium</taxon>
    </lineage>
</organism>
<dbReference type="AlphaFoldDB" id="A0A1A0QK86"/>
<dbReference type="Proteomes" id="UP000093902">
    <property type="component" value="Unassembled WGS sequence"/>
</dbReference>
<dbReference type="OrthoDB" id="3514174at2"/>
<name>A0A1A0QK86_MYCPR</name>
<dbReference type="PANTHER" id="PTHR12993">
    <property type="entry name" value="N-ACETYLGLUCOSAMINYL-PHOSPHATIDYLINOSITOL DE-N-ACETYLASE-RELATED"/>
    <property type="match status" value="1"/>
</dbReference>
<dbReference type="Pfam" id="PF02585">
    <property type="entry name" value="PIG-L"/>
    <property type="match status" value="1"/>
</dbReference>
<dbReference type="Gene3D" id="3.40.50.10320">
    <property type="entry name" value="LmbE-like"/>
    <property type="match status" value="1"/>
</dbReference>
<accession>A0A1A0QK86</accession>
<dbReference type="EMBL" id="LZSO01000050">
    <property type="protein sequence ID" value="OBB22318.1"/>
    <property type="molecule type" value="Genomic_DNA"/>
</dbReference>
<reference evidence="3" key="1">
    <citation type="submission" date="2016-06" db="EMBL/GenBank/DDBJ databases">
        <authorList>
            <person name="Sutton G."/>
            <person name="Brinkac L."/>
            <person name="Sanka R."/>
            <person name="Adams M."/>
            <person name="Lau E."/>
            <person name="Mehaffy C."/>
            <person name="Tameris M."/>
            <person name="Hatherill M."/>
            <person name="Hanekom W."/>
            <person name="Mahomed H."/>
            <person name="Mcshane H."/>
        </authorList>
    </citation>
    <scope>NUCLEOTIDE SEQUENCE [LARGE SCALE GENOMIC DNA]</scope>
    <source>
        <strain evidence="3">852002-51209_SCH5440388</strain>
    </source>
</reference>
<protein>
    <submittedName>
        <fullName evidence="2">GlcNAc-PI de-N-acetylase</fullName>
    </submittedName>
</protein>
<evidence type="ECO:0000313" key="3">
    <source>
        <dbReference type="Proteomes" id="UP000093902"/>
    </source>
</evidence>
<comment type="caution">
    <text evidence="2">The sequence shown here is derived from an EMBL/GenBank/DDBJ whole genome shotgun (WGS) entry which is preliminary data.</text>
</comment>
<evidence type="ECO:0000256" key="1">
    <source>
        <dbReference type="ARBA" id="ARBA00022833"/>
    </source>
</evidence>
<dbReference type="RefSeq" id="WP_064937990.1">
    <property type="nucleotide sequence ID" value="NZ_LZSO01000050.1"/>
</dbReference>
<proteinExistence type="predicted"/>
<dbReference type="GO" id="GO:0016137">
    <property type="term" value="P:glycoside metabolic process"/>
    <property type="evidence" value="ECO:0007669"/>
    <property type="project" value="UniProtKB-ARBA"/>
</dbReference>
<sequence>MIGLETGSVTEIAVLAAHCDDIAIGIGGTLLTLSRACPGLRVHALVLSGAGTPREAEERAALRAFCPGAALQVTVLDVPDGRAPAHWDRIKDALNTFRRSCEPDVVFCTQRGDAHQDHRTLAELVPTEFRDHLILGYEILKWETDTPTPTVFHPLVAGCAEEKSALLHRHYPSQVTHDWFDEAAFLGLSRLRGVQCRSAHAEAFVVEKAVVGFTGKVDR</sequence>
<dbReference type="SUPFAM" id="SSF102588">
    <property type="entry name" value="LmbE-like"/>
    <property type="match status" value="1"/>
</dbReference>
<keyword evidence="1" id="KW-0862">Zinc</keyword>
<dbReference type="InterPro" id="IPR003737">
    <property type="entry name" value="GlcNAc_PI_deacetylase-related"/>
</dbReference>
<dbReference type="GO" id="GO:0016811">
    <property type="term" value="F:hydrolase activity, acting on carbon-nitrogen (but not peptide) bonds, in linear amides"/>
    <property type="evidence" value="ECO:0007669"/>
    <property type="project" value="TreeGrafter"/>
</dbReference>
<dbReference type="PANTHER" id="PTHR12993:SF30">
    <property type="entry name" value="N-ACETYL-ALPHA-D-GLUCOSAMINYL L-MALATE DEACETYLASE 1"/>
    <property type="match status" value="1"/>
</dbReference>
<dbReference type="InterPro" id="IPR024078">
    <property type="entry name" value="LmbE-like_dom_sf"/>
</dbReference>
<gene>
    <name evidence="2" type="ORF">A5792_06755</name>
</gene>